<feature type="repeat" description="ANK" evidence="3">
    <location>
        <begin position="28"/>
        <end position="57"/>
    </location>
</feature>
<sequence length="300" mass="33274">MRKLLQDGINPDTVFVGSDGLGKPLVWSPMHLCCEKGREACCRLLLSFGANIDDIDRWGHTPLMYAVHIEWSRLVALFIQHGADLNLPERQGRTALHLAIECSDESFIKMLLNAGANIDAHDNFGRSALWRAVSEDGHENKIRVLLEHGANTNKYDLQGNNTGGTPLLTATLNGREDICRELIRYNCAINITGEVKIAGVTLSISPLQCAAYVGHETIVQLLINVGAKMLLREDLSMLDSDCSALILEAMTCVPALMHLCRVRYREHLGLNLSKQLSSMAFPVAVLRYILMEDILQTQNN</sequence>
<dbReference type="SMART" id="SM00969">
    <property type="entry name" value="SOCS_box"/>
    <property type="match status" value="1"/>
</dbReference>
<gene>
    <name evidence="5" type="ORF">CAPTEDRAFT_184553</name>
</gene>
<organism evidence="5">
    <name type="scientific">Capitella teleta</name>
    <name type="common">Polychaete worm</name>
    <dbReference type="NCBI Taxonomy" id="283909"/>
    <lineage>
        <taxon>Eukaryota</taxon>
        <taxon>Metazoa</taxon>
        <taxon>Spiralia</taxon>
        <taxon>Lophotrochozoa</taxon>
        <taxon>Annelida</taxon>
        <taxon>Polychaeta</taxon>
        <taxon>Sedentaria</taxon>
        <taxon>Scolecida</taxon>
        <taxon>Capitellidae</taxon>
        <taxon>Capitella</taxon>
    </lineage>
</organism>
<feature type="repeat" description="ANK" evidence="3">
    <location>
        <begin position="202"/>
        <end position="234"/>
    </location>
</feature>
<dbReference type="PROSITE" id="PS50225">
    <property type="entry name" value="SOCS"/>
    <property type="match status" value="1"/>
</dbReference>
<dbReference type="SUPFAM" id="SSF48403">
    <property type="entry name" value="Ankyrin repeat"/>
    <property type="match status" value="1"/>
</dbReference>
<dbReference type="Gene3D" id="1.25.40.20">
    <property type="entry name" value="Ankyrin repeat-containing domain"/>
    <property type="match status" value="3"/>
</dbReference>
<keyword evidence="2 3" id="KW-0040">ANK repeat</keyword>
<dbReference type="PANTHER" id="PTHR24189">
    <property type="entry name" value="MYOTROPHIN"/>
    <property type="match status" value="1"/>
</dbReference>
<dbReference type="InterPro" id="IPR002110">
    <property type="entry name" value="Ankyrin_rpt"/>
</dbReference>
<evidence type="ECO:0000256" key="1">
    <source>
        <dbReference type="ARBA" id="ARBA00022737"/>
    </source>
</evidence>
<evidence type="ECO:0000256" key="2">
    <source>
        <dbReference type="ARBA" id="ARBA00023043"/>
    </source>
</evidence>
<feature type="repeat" description="ANK" evidence="3">
    <location>
        <begin position="58"/>
        <end position="90"/>
    </location>
</feature>
<protein>
    <recommendedName>
        <fullName evidence="4">SOCS box domain-containing protein</fullName>
    </recommendedName>
</protein>
<dbReference type="OMA" id="AGFWVER"/>
<feature type="domain" description="SOCS box" evidence="4">
    <location>
        <begin position="253"/>
        <end position="289"/>
    </location>
</feature>
<reference evidence="7" key="1">
    <citation type="submission" date="2012-12" db="EMBL/GenBank/DDBJ databases">
        <authorList>
            <person name="Hellsten U."/>
            <person name="Grimwood J."/>
            <person name="Chapman J.A."/>
            <person name="Shapiro H."/>
            <person name="Aerts A."/>
            <person name="Otillar R.P."/>
            <person name="Terry A.Y."/>
            <person name="Boore J.L."/>
            <person name="Simakov O."/>
            <person name="Marletaz F."/>
            <person name="Cho S.-J."/>
            <person name="Edsinger-Gonzales E."/>
            <person name="Havlak P."/>
            <person name="Kuo D.-H."/>
            <person name="Larsson T."/>
            <person name="Lv J."/>
            <person name="Arendt D."/>
            <person name="Savage R."/>
            <person name="Osoegawa K."/>
            <person name="de Jong P."/>
            <person name="Lindberg D.R."/>
            <person name="Seaver E.C."/>
            <person name="Weisblat D.A."/>
            <person name="Putnam N.H."/>
            <person name="Grigoriev I.V."/>
            <person name="Rokhsar D.S."/>
        </authorList>
    </citation>
    <scope>NUCLEOTIDE SEQUENCE</scope>
    <source>
        <strain evidence="7">I ESC-2004</strain>
    </source>
</reference>
<evidence type="ECO:0000313" key="5">
    <source>
        <dbReference type="EMBL" id="ELU01284.1"/>
    </source>
</evidence>
<dbReference type="InterPro" id="IPR036770">
    <property type="entry name" value="Ankyrin_rpt-contain_sf"/>
</dbReference>
<evidence type="ECO:0000313" key="6">
    <source>
        <dbReference type="EnsemblMetazoa" id="CapteP184553"/>
    </source>
</evidence>
<dbReference type="OrthoDB" id="9995210at2759"/>
<dbReference type="STRING" id="283909.R7U5N2"/>
<dbReference type="PROSITE" id="PS50088">
    <property type="entry name" value="ANK_REPEAT"/>
    <property type="match status" value="5"/>
</dbReference>
<evidence type="ECO:0000259" key="4">
    <source>
        <dbReference type="PROSITE" id="PS50225"/>
    </source>
</evidence>
<keyword evidence="7" id="KW-1185">Reference proteome</keyword>
<reference evidence="6" key="3">
    <citation type="submission" date="2015-06" db="UniProtKB">
        <authorList>
            <consortium name="EnsemblMetazoa"/>
        </authorList>
    </citation>
    <scope>IDENTIFICATION</scope>
</reference>
<dbReference type="Pfam" id="PF12796">
    <property type="entry name" value="Ank_2"/>
    <property type="match status" value="2"/>
</dbReference>
<feature type="repeat" description="ANK" evidence="3">
    <location>
        <begin position="91"/>
        <end position="123"/>
    </location>
</feature>
<dbReference type="EMBL" id="AMQN01025676">
    <property type="status" value="NOT_ANNOTATED_CDS"/>
    <property type="molecule type" value="Genomic_DNA"/>
</dbReference>
<dbReference type="SMART" id="SM00248">
    <property type="entry name" value="ANK"/>
    <property type="match status" value="6"/>
</dbReference>
<reference evidence="5 7" key="2">
    <citation type="journal article" date="2013" name="Nature">
        <title>Insights into bilaterian evolution from three spiralian genomes.</title>
        <authorList>
            <person name="Simakov O."/>
            <person name="Marletaz F."/>
            <person name="Cho S.J."/>
            <person name="Edsinger-Gonzales E."/>
            <person name="Havlak P."/>
            <person name="Hellsten U."/>
            <person name="Kuo D.H."/>
            <person name="Larsson T."/>
            <person name="Lv J."/>
            <person name="Arendt D."/>
            <person name="Savage R."/>
            <person name="Osoegawa K."/>
            <person name="de Jong P."/>
            <person name="Grimwood J."/>
            <person name="Chapman J.A."/>
            <person name="Shapiro H."/>
            <person name="Aerts A."/>
            <person name="Otillar R.P."/>
            <person name="Terry A.Y."/>
            <person name="Boore J.L."/>
            <person name="Grigoriev I.V."/>
            <person name="Lindberg D.R."/>
            <person name="Seaver E.C."/>
            <person name="Weisblat D.A."/>
            <person name="Putnam N.H."/>
            <person name="Rokhsar D.S."/>
        </authorList>
    </citation>
    <scope>NUCLEOTIDE SEQUENCE</scope>
    <source>
        <strain evidence="5 7">I ESC-2004</strain>
    </source>
</reference>
<name>R7U5N2_CAPTE</name>
<proteinExistence type="predicted"/>
<dbReference type="EnsemblMetazoa" id="CapteT184553">
    <property type="protein sequence ID" value="CapteP184553"/>
    <property type="gene ID" value="CapteG184553"/>
</dbReference>
<dbReference type="InterPro" id="IPR001496">
    <property type="entry name" value="SOCS_box"/>
</dbReference>
<feature type="repeat" description="ANK" evidence="3">
    <location>
        <begin position="124"/>
        <end position="157"/>
    </location>
</feature>
<dbReference type="InterPro" id="IPR050745">
    <property type="entry name" value="Multifunctional_regulatory"/>
</dbReference>
<keyword evidence="1" id="KW-0677">Repeat</keyword>
<evidence type="ECO:0000313" key="7">
    <source>
        <dbReference type="Proteomes" id="UP000014760"/>
    </source>
</evidence>
<evidence type="ECO:0000256" key="3">
    <source>
        <dbReference type="PROSITE-ProRule" id="PRU00023"/>
    </source>
</evidence>
<dbReference type="EMBL" id="KB305209">
    <property type="protein sequence ID" value="ELU01284.1"/>
    <property type="molecule type" value="Genomic_DNA"/>
</dbReference>
<dbReference type="Proteomes" id="UP000014760">
    <property type="component" value="Unassembled WGS sequence"/>
</dbReference>
<dbReference type="PROSITE" id="PS50297">
    <property type="entry name" value="ANK_REP_REGION"/>
    <property type="match status" value="2"/>
</dbReference>
<dbReference type="PANTHER" id="PTHR24189:SF50">
    <property type="entry name" value="ANKYRIN REPEAT AND SOCS BOX PROTEIN 2"/>
    <property type="match status" value="1"/>
</dbReference>
<accession>R7U5N2</accession>
<dbReference type="AlphaFoldDB" id="R7U5N2"/>
<dbReference type="HOGENOM" id="CLU_928264_0_0_1"/>